<dbReference type="InterPro" id="IPR029058">
    <property type="entry name" value="AB_hydrolase_fold"/>
</dbReference>
<feature type="transmembrane region" description="Helical" evidence="1">
    <location>
        <begin position="12"/>
        <end position="30"/>
    </location>
</feature>
<sequence length="1102" mass="124163">MKEKRKDGAEFAVWIFKTIFLVFIWAAFWFPSAAFADGPSINYVEHWNNITIHEGDTVTRSDFQSIYNLWRINITWPNSVSYLNSYVGIFRGTFGNVNQTYDSGYALFYEAWDPGTWTLTKELQMPVADIDTPPGDYTFLVAELNGGTSDEVYYWFISGGTSGRAPLRFATLTFHYEARDIVEELPALESMVYAHVPIAKGATINTKDFSGLPYLTYHFGFWPRDVSWWQGFFGIFRGRFGDVERSELFADRWDMQMSAKSFDYAPLYTATSSVYTAAMIERDPKWTGRSLVDYELLWFQTGGNEGVPPKAYSLFEFYLQNDADNVAPLLTATEPIFPEKGYPNKTIYTFRVLYTDANNNPPNFVNVVIGTASSTMKVNKEASLIFHDGDFSNGEEYIATTTLATKVDYDVYFEASDGLSALRFPEGEPLTVEAGYSNVAFLPGLEASRLYRPGEDQVWEPTRNQDIEELYLSPLTGESVNSDIYARGIIDESPRIVNGYNVYKKFEEFMDTEVVGEGIINEWKALPYDWRFDLDEILDGGRVVGSSGGLENISYIEATSTPYIFQELARLAKTSDSGKLTIIAHSNGGLLAKYLLKEIEDETHPYHRLLDKIDKVILVAVPQIGTPAAVEGLLHGDEPQLGANVGPVDWGFIVDEERARELVENMKSAYNLLPSEKYFDFVASPIVEFDENVSDAYDFRNLYGDKIDSFDELQNFLLGDPQAGSRRLEPDSNDEESPNVLKSYFLSGAKLKHDDIDNWTAPENIEVIQIAGWGIKLSTLDRDILKTHEGDGTVVLPSAVAMSTSTPNVERYYVNIRHHNLEGILGERRRNRDHASILEIDPLDSFIKNLILNNKNLTTHMTRTVPQLEEGLYGLDYIIHSPVDIHLYDSEGGHTGLIPNSLPDSDLRAYEAQLPNSYYWEYGEAKYAGSDSIATTTVKLIGKDLGTFTFDINETLGDEIIASTTFKDIPVTASSTLQMGIKNISDSTLLQMDVDGDGTTDVEISPGEGVTPEELIAILKGIIKTFDLPKKKEKDLLKKVENIEKELLKEYKDEYKKKVKIGKAFDQLIEKIKKFEKKKILSSTEALDLIELIKTIKNNVVQ</sequence>
<protein>
    <submittedName>
        <fullName evidence="2">Uncharacterized protein</fullName>
    </submittedName>
</protein>
<keyword evidence="1" id="KW-0812">Transmembrane</keyword>
<dbReference type="GO" id="GO:0006629">
    <property type="term" value="P:lipid metabolic process"/>
    <property type="evidence" value="ECO:0007669"/>
    <property type="project" value="InterPro"/>
</dbReference>
<organism evidence="2 3">
    <name type="scientific">Candidatus Giovannonibacteria bacterium GW2011_GWF2_42_19</name>
    <dbReference type="NCBI Taxonomy" id="1618659"/>
    <lineage>
        <taxon>Bacteria</taxon>
        <taxon>Candidatus Giovannoniibacteriota</taxon>
    </lineage>
</organism>
<evidence type="ECO:0000313" key="3">
    <source>
        <dbReference type="Proteomes" id="UP000034036"/>
    </source>
</evidence>
<gene>
    <name evidence="2" type="ORF">UV11_C0019G0011</name>
</gene>
<dbReference type="InterPro" id="IPR003386">
    <property type="entry name" value="LACT/PDAT_acylTrfase"/>
</dbReference>
<keyword evidence="1" id="KW-1133">Transmembrane helix</keyword>
<evidence type="ECO:0000313" key="2">
    <source>
        <dbReference type="EMBL" id="KKS47128.1"/>
    </source>
</evidence>
<dbReference type="STRING" id="1618659.UV11_C0019G0011"/>
<keyword evidence="1" id="KW-0472">Membrane</keyword>
<dbReference type="Gene3D" id="3.40.50.1820">
    <property type="entry name" value="alpha/beta hydrolase"/>
    <property type="match status" value="1"/>
</dbReference>
<dbReference type="PATRIC" id="fig|1618659.3.peg.684"/>
<accession>A0A0G1CBX9</accession>
<dbReference type="Pfam" id="PF02450">
    <property type="entry name" value="LCAT"/>
    <property type="match status" value="1"/>
</dbReference>
<proteinExistence type="predicted"/>
<reference evidence="2 3" key="1">
    <citation type="journal article" date="2015" name="Nature">
        <title>rRNA introns, odd ribosomes, and small enigmatic genomes across a large radiation of phyla.</title>
        <authorList>
            <person name="Brown C.T."/>
            <person name="Hug L.A."/>
            <person name="Thomas B.C."/>
            <person name="Sharon I."/>
            <person name="Castelle C.J."/>
            <person name="Singh A."/>
            <person name="Wilkins M.J."/>
            <person name="Williams K.H."/>
            <person name="Banfield J.F."/>
        </authorList>
    </citation>
    <scope>NUCLEOTIDE SEQUENCE [LARGE SCALE GENOMIC DNA]</scope>
</reference>
<dbReference type="AlphaFoldDB" id="A0A0G1CBX9"/>
<evidence type="ECO:0000256" key="1">
    <source>
        <dbReference type="SAM" id="Phobius"/>
    </source>
</evidence>
<comment type="caution">
    <text evidence="2">The sequence shown here is derived from an EMBL/GenBank/DDBJ whole genome shotgun (WGS) entry which is preliminary data.</text>
</comment>
<dbReference type="EMBL" id="LCDF01000019">
    <property type="protein sequence ID" value="KKS47128.1"/>
    <property type="molecule type" value="Genomic_DNA"/>
</dbReference>
<name>A0A0G1CBX9_9BACT</name>
<dbReference type="Proteomes" id="UP000034036">
    <property type="component" value="Unassembled WGS sequence"/>
</dbReference>
<dbReference type="GO" id="GO:0008374">
    <property type="term" value="F:O-acyltransferase activity"/>
    <property type="evidence" value="ECO:0007669"/>
    <property type="project" value="InterPro"/>
</dbReference>
<dbReference type="SUPFAM" id="SSF53474">
    <property type="entry name" value="alpha/beta-Hydrolases"/>
    <property type="match status" value="1"/>
</dbReference>